<gene>
    <name evidence="4" type="primary">yesW_1</name>
    <name evidence="4" type="ORF">L21SP3_00778</name>
</gene>
<evidence type="ECO:0000313" key="4">
    <source>
        <dbReference type="EMBL" id="AQQ08984.1"/>
    </source>
</evidence>
<evidence type="ECO:0000313" key="5">
    <source>
        <dbReference type="Proteomes" id="UP000188273"/>
    </source>
</evidence>
<evidence type="ECO:0000256" key="2">
    <source>
        <dbReference type="ARBA" id="ARBA00023157"/>
    </source>
</evidence>
<dbReference type="SMART" id="SM00560">
    <property type="entry name" value="LamGL"/>
    <property type="match status" value="2"/>
</dbReference>
<dbReference type="InterPro" id="IPR024655">
    <property type="entry name" value="Asl1_glyco_hydro_catalytic"/>
</dbReference>
<dbReference type="InterPro" id="IPR006558">
    <property type="entry name" value="LamG-like"/>
</dbReference>
<protein>
    <submittedName>
        <fullName evidence="4">Rhamnogalacturonan endolyase YesW</fullName>
        <ecNumber evidence="4">4.2.2.23</ecNumber>
    </submittedName>
</protein>
<dbReference type="Proteomes" id="UP000188273">
    <property type="component" value="Chromosome"/>
</dbReference>
<feature type="domain" description="LamG-like jellyroll fold" evidence="3">
    <location>
        <begin position="1448"/>
        <end position="1597"/>
    </location>
</feature>
<keyword evidence="1" id="KW-0732">Signal</keyword>
<organism evidence="4 5">
    <name type="scientific">Sedimentisphaera cyanobacteriorum</name>
    <dbReference type="NCBI Taxonomy" id="1940790"/>
    <lineage>
        <taxon>Bacteria</taxon>
        <taxon>Pseudomonadati</taxon>
        <taxon>Planctomycetota</taxon>
        <taxon>Phycisphaerae</taxon>
        <taxon>Sedimentisphaerales</taxon>
        <taxon>Sedimentisphaeraceae</taxon>
        <taxon>Sedimentisphaera</taxon>
    </lineage>
</organism>
<dbReference type="EC" id="4.2.2.23" evidence="4"/>
<dbReference type="InterPro" id="IPR041624">
    <property type="entry name" value="RGI_lyase"/>
</dbReference>
<dbReference type="STRING" id="1940790.L21SP3_00778"/>
<dbReference type="SUPFAM" id="SSF50998">
    <property type="entry name" value="Quinoprotein alcohol dehydrogenase-like"/>
    <property type="match status" value="1"/>
</dbReference>
<evidence type="ECO:0000256" key="1">
    <source>
        <dbReference type="ARBA" id="ARBA00022729"/>
    </source>
</evidence>
<dbReference type="Pfam" id="PF05345">
    <property type="entry name" value="He_PIG"/>
    <property type="match status" value="1"/>
</dbReference>
<evidence type="ECO:0000259" key="3">
    <source>
        <dbReference type="SMART" id="SM00560"/>
    </source>
</evidence>
<keyword evidence="4" id="KW-0456">Lyase</keyword>
<dbReference type="Gene3D" id="3.20.20.80">
    <property type="entry name" value="Glycosidases"/>
    <property type="match status" value="1"/>
</dbReference>
<dbReference type="Gene3D" id="2.60.40.10">
    <property type="entry name" value="Immunoglobulins"/>
    <property type="match status" value="2"/>
</dbReference>
<keyword evidence="5" id="KW-1185">Reference proteome</keyword>
<dbReference type="EMBL" id="CP019633">
    <property type="protein sequence ID" value="AQQ08984.1"/>
    <property type="molecule type" value="Genomic_DNA"/>
</dbReference>
<dbReference type="RefSeq" id="WP_123785127.1">
    <property type="nucleotide sequence ID" value="NZ_CP019633.1"/>
</dbReference>
<dbReference type="KEGG" id="pbu:L21SP3_00778"/>
<dbReference type="Pfam" id="PF21348">
    <property type="entry name" value="RGL11_C"/>
    <property type="match status" value="1"/>
</dbReference>
<dbReference type="InterPro" id="IPR034641">
    <property type="entry name" value="RGL11"/>
</dbReference>
<accession>A0A1Q2HNY5</accession>
<dbReference type="Pfam" id="PF13385">
    <property type="entry name" value="Laminin_G_3"/>
    <property type="match status" value="2"/>
</dbReference>
<proteinExistence type="predicted"/>
<dbReference type="Pfam" id="PF18370">
    <property type="entry name" value="RGI_lyase"/>
    <property type="match status" value="1"/>
</dbReference>
<dbReference type="InterPro" id="IPR011047">
    <property type="entry name" value="Quinoprotein_ADH-like_sf"/>
</dbReference>
<dbReference type="Gene3D" id="2.60.120.200">
    <property type="match status" value="2"/>
</dbReference>
<reference evidence="5" key="1">
    <citation type="submission" date="2017-02" db="EMBL/GenBank/DDBJ databases">
        <title>Comparative genomics and description of representatives of a novel lineage of planctomycetes thriving in anoxic sediments.</title>
        <authorList>
            <person name="Spring S."/>
            <person name="Bunk B."/>
            <person name="Sproer C."/>
            <person name="Klenk H.-P."/>
        </authorList>
    </citation>
    <scope>NUCLEOTIDE SEQUENCE [LARGE SCALE GENOMIC DNA]</scope>
    <source>
        <strain evidence="5">L21-RPul-D3</strain>
    </source>
</reference>
<dbReference type="GO" id="GO:0102210">
    <property type="term" value="F:rhamnogalacturonan endolyase activity"/>
    <property type="evidence" value="ECO:0007669"/>
    <property type="project" value="UniProtKB-EC"/>
</dbReference>
<dbReference type="Pfam" id="PF11790">
    <property type="entry name" value="Glyco_hydro_cc"/>
    <property type="match status" value="1"/>
</dbReference>
<dbReference type="InterPro" id="IPR049366">
    <property type="entry name" value="RGL11_C"/>
</dbReference>
<dbReference type="OrthoDB" id="9809583at2"/>
<dbReference type="InterPro" id="IPR013783">
    <property type="entry name" value="Ig-like_fold"/>
</dbReference>
<dbReference type="InterPro" id="IPR013320">
    <property type="entry name" value="ConA-like_dom_sf"/>
</dbReference>
<dbReference type="PANTHER" id="PTHR43118:SF1">
    <property type="entry name" value="RHAMNOGALACTURONAN LYASE (EUROFUNG)"/>
    <property type="match status" value="1"/>
</dbReference>
<dbReference type="InterPro" id="IPR017853">
    <property type="entry name" value="GH"/>
</dbReference>
<name>A0A1Q2HNY5_9BACT</name>
<dbReference type="PANTHER" id="PTHR43118">
    <property type="entry name" value="RHAMNOGALACTURONAN LYASE (EUROFUNG)"/>
    <property type="match status" value="1"/>
</dbReference>
<dbReference type="SUPFAM" id="SSF49899">
    <property type="entry name" value="Concanavalin A-like lectins/glucanases"/>
    <property type="match status" value="2"/>
</dbReference>
<sequence>MKYAFFVLFAVSAITLAVMHRIPLLPACSAGIAQAETEKSGFTEKHSVTPKRKMENLGRGVAAVRTSGGVFISWRLLGVDPVDIGFNIYRSADGSEAVKLNSSVLTGATCYTDTDADAQKDNSYYVKTVINGQEKQKSKPFTIESGALEEPCIVVPLSSGNTDKIHFVWVGDLDGDGEYDFVLDRLNNEGRSQKLEAYRQDGTLLWSADLGSNSTNTYNIEPGSSAVDVGHWDGVTVYDLDSDGKSEVALRTANGVTFGDGETLSASNDNLQFISILDGETGSEEARIQIPTDYISDGPMPAHFGVGYLDGINPSLIASMKNRIGDGEFNMMVCAWDFDGENLEQKWKWLRGPDGGYGGVCPDSHNIRIVDADQDGEDEFFHLGFGLESDGTLLYDLHDSGVVHGDRFHIGKFDPTSSGLNGYAVQQDNPSGLQFFYFDPSNGEILWQHSESPGDVGRGEAADIDPRSPGYEVWAFSGVWNGPTGQQITSPGEQPWPCLRLWWDGDLLSENFNDGKIEQWDCNNSWMSRIVTTWHYHGATHSYRGAPMFYGDIWGDWREEAIMTNPDYTELVIFTTDIQTDKRLYTLPHNPAYRNSMTVKGYMQSHQLDYYLGEGMTDPPKPNIQIVDAASQADQITIENDILTFPSLSDETVNLSCLSELHLTGGSSVLSNCQINLNSEDAFVFLEGIKPSQASDSAYLSQIKVSGEDAVLNENVRVVQYESGAVIIPHSQGFKPLELFAEENFLGRSAELAQYVNYNSGSLGQLSSQASSFILKRGYTVTLAQNEDGSGFSKNYVAQDCDLLIGSLPPELDGNVNFARIFPWRWTPKKGIAGGIGSNLDIGWSYNWNISETSTLDKEYVPIRQNRWWPGLGQDWQSRGSSHLLGYNEPDSSSQSDIAVGDAIWSWPDLLSTGLRVGSPAVTDGGVNSWLVPFMQQADSENLRVDFVAVHYYRCRNPQDPAGAAEKMYNYMKNIHDQTGRPIWVTEWNNGANWTDCPDPTYQQQADAISAMIDMMENTPWVERYAIYNWVEDVRRVQRDDGSLTPAGEVYKNRKSKVGFQQQTPDFQKPSRAAYYFSGSFLDSSGEGNNPLVYGAPALETESFADCLALDGKDDYLVLPENIAGSDDFTFAAWVYWDGGEKWQRIFDFGNNTDNYMFITPSTYSSQMRFSITQSGYNGEKRLESGAFPVNEWTHVAVVLDDDTGRLYINGSLEASESITLNPSDISASKNYLGKSNFSADPLFSGILDDVIISDAAFSAVEIEKLMSNSPPQFNLKEIDMGSCFVDENFSFDLSAYVSQNDSGDNLIFHKISGPQWLSINSQGQASGSPESSNAGMNYFIFSVEDSAGAKDFATVRTDVELDTYVAAHWNFDGGTPGAAMNNTGQTGQPCAADLSGNGYELYAWDDTYGPSFSQTGQTPSGLGLSCRLNGGQDAYTNNAGINNWAPEQWTVECAVKLDSISGWQTFIGKDGSSHGEAESDFYLQKNGIDNKFRVNFDTAGGHRYVLDSDFAAQAGKWYCIAAVSDGSTLKLYADKLDGNGSQLAGTLSLNPGSDNSLSAAGHNWTVGRGWFDGSQVDHVSGFIDDIKFSSKALKPSEFLHYQCGAWGYHDSDLNQDCFVDIEDYALFISEWDYSLQNLRSFCSQWLKSSNPYSEITAE</sequence>
<keyword evidence="2" id="KW-1015">Disulfide bond</keyword>
<feature type="domain" description="LamG-like jellyroll fold" evidence="3">
    <location>
        <begin position="1127"/>
        <end position="1261"/>
    </location>
</feature>
<dbReference type="SUPFAM" id="SSF51445">
    <property type="entry name" value="(Trans)glycosidases"/>
    <property type="match status" value="1"/>
</dbReference>